<dbReference type="OrthoDB" id="4388755at2759"/>
<dbReference type="EMBL" id="KB706900">
    <property type="protein sequence ID" value="EMR65249.1"/>
    <property type="molecule type" value="Genomic_DNA"/>
</dbReference>
<dbReference type="Proteomes" id="UP000012174">
    <property type="component" value="Unassembled WGS sequence"/>
</dbReference>
<reference evidence="4" key="1">
    <citation type="journal article" date="2013" name="Genome Announc.">
        <title>Draft genome sequence of the grapevine dieback fungus Eutypa lata UCR-EL1.</title>
        <authorList>
            <person name="Blanco-Ulate B."/>
            <person name="Rolshausen P.E."/>
            <person name="Cantu D."/>
        </authorList>
    </citation>
    <scope>NUCLEOTIDE SEQUENCE [LARGE SCALE GENOMIC DNA]</scope>
    <source>
        <strain evidence="4">UCR-EL1</strain>
    </source>
</reference>
<dbReference type="HOGENOM" id="CLU_539711_0_0_1"/>
<evidence type="ECO:0000313" key="4">
    <source>
        <dbReference type="Proteomes" id="UP000012174"/>
    </source>
</evidence>
<dbReference type="Pfam" id="PF10528">
    <property type="entry name" value="GLEYA"/>
    <property type="match status" value="1"/>
</dbReference>
<gene>
    <name evidence="3" type="ORF">UCREL1_7784</name>
</gene>
<evidence type="ECO:0000259" key="2">
    <source>
        <dbReference type="PROSITE" id="PS51820"/>
    </source>
</evidence>
<protein>
    <submittedName>
        <fullName evidence="3">Putative gleya adhesin domain protein</fullName>
    </submittedName>
</protein>
<dbReference type="Gene3D" id="2.60.120.1560">
    <property type="match status" value="1"/>
</dbReference>
<feature type="signal peptide" evidence="1">
    <location>
        <begin position="1"/>
        <end position="24"/>
    </location>
</feature>
<sequence>MRSSASLALLLPLVVSAAPSKTSANELANALFCRVNAVVISALHKDASATSYCSSYLSIPTLTFTATTTQTPASVTTTVPATVTGDAVTNTITTTSDTTTDVTTTETAVATATETTTLTTSTSTLTCLNSAYTASAPVGTILKRGAQSSKPCVNPRHGGQPSKPTCIPTAWPTAAVSSACSCLSIPTPSTTTTVTETLVPGTVSVTSTDTLTPTATATDTATSTVTNMHTESTVTMTTTTLTAYAEATTIASSNGVAYRKYTHSFDANLAVTGFTTSYFKTLTPDWTGFQRSLTFSTPNWSGGSSYLTLSDHSAFLASQAAIMLQGFFVARQTGTYTFSSSRDYIDNWGYLWLGDAAYSTWSDSNTAFQASRTGAGYITGITTVTLNEGDAIPLAWLWANGGGVSQSYFQVTSPDGTSTTDTSEYFVQACSSGVFS</sequence>
<feature type="domain" description="PA14" evidence="2">
    <location>
        <begin position="269"/>
        <end position="425"/>
    </location>
</feature>
<feature type="chain" id="PRO_5004084571" evidence="1">
    <location>
        <begin position="25"/>
        <end position="436"/>
    </location>
</feature>
<dbReference type="AlphaFoldDB" id="M7SG56"/>
<dbReference type="InterPro" id="IPR037524">
    <property type="entry name" value="PA14/GLEYA"/>
</dbReference>
<dbReference type="PROSITE" id="PS51820">
    <property type="entry name" value="PA14"/>
    <property type="match status" value="1"/>
</dbReference>
<keyword evidence="1" id="KW-0732">Signal</keyword>
<dbReference type="eggNOG" id="ENOG502S922">
    <property type="taxonomic scope" value="Eukaryota"/>
</dbReference>
<accession>M7SG56</accession>
<dbReference type="OMA" id="FTYLWAN"/>
<evidence type="ECO:0000313" key="3">
    <source>
        <dbReference type="EMBL" id="EMR65249.1"/>
    </source>
</evidence>
<evidence type="ECO:0000256" key="1">
    <source>
        <dbReference type="SAM" id="SignalP"/>
    </source>
</evidence>
<dbReference type="KEGG" id="ela:UCREL1_7784"/>
<proteinExistence type="predicted"/>
<name>M7SG56_EUTLA</name>
<dbReference type="InterPro" id="IPR018871">
    <property type="entry name" value="GLEYA_adhesin_domain"/>
</dbReference>
<keyword evidence="4" id="KW-1185">Reference proteome</keyword>
<organism evidence="3 4">
    <name type="scientific">Eutypa lata (strain UCR-EL1)</name>
    <name type="common">Grapevine dieback disease fungus</name>
    <name type="synonym">Eutypa armeniacae</name>
    <dbReference type="NCBI Taxonomy" id="1287681"/>
    <lineage>
        <taxon>Eukaryota</taxon>
        <taxon>Fungi</taxon>
        <taxon>Dikarya</taxon>
        <taxon>Ascomycota</taxon>
        <taxon>Pezizomycotina</taxon>
        <taxon>Sordariomycetes</taxon>
        <taxon>Xylariomycetidae</taxon>
        <taxon>Xylariales</taxon>
        <taxon>Diatrypaceae</taxon>
        <taxon>Eutypa</taxon>
    </lineage>
</organism>